<dbReference type="Pfam" id="PF00196">
    <property type="entry name" value="GerE"/>
    <property type="match status" value="1"/>
</dbReference>
<dbReference type="SUPFAM" id="SSF46894">
    <property type="entry name" value="C-terminal effector domain of the bipartite response regulators"/>
    <property type="match status" value="1"/>
</dbReference>
<dbReference type="InterPro" id="IPR000792">
    <property type="entry name" value="Tscrpt_reg_LuxR_C"/>
</dbReference>
<dbReference type="InterPro" id="IPR039420">
    <property type="entry name" value="WalR-like"/>
</dbReference>
<organism evidence="3 4">
    <name type="scientific">Acidovorax facilis</name>
    <dbReference type="NCBI Taxonomy" id="12917"/>
    <lineage>
        <taxon>Bacteria</taxon>
        <taxon>Pseudomonadati</taxon>
        <taxon>Pseudomonadota</taxon>
        <taxon>Betaproteobacteria</taxon>
        <taxon>Burkholderiales</taxon>
        <taxon>Comamonadaceae</taxon>
        <taxon>Acidovorax</taxon>
    </lineage>
</organism>
<protein>
    <submittedName>
        <fullName evidence="3">Response regulator transcription factor</fullName>
    </submittedName>
</protein>
<dbReference type="EMBL" id="JBHSAJ010000048">
    <property type="protein sequence ID" value="MFC3936258.1"/>
    <property type="molecule type" value="Genomic_DNA"/>
</dbReference>
<dbReference type="CDD" id="cd06170">
    <property type="entry name" value="LuxR_C_like"/>
    <property type="match status" value="1"/>
</dbReference>
<gene>
    <name evidence="3" type="ORF">ACFOW3_16715</name>
</gene>
<dbReference type="Proteomes" id="UP001595693">
    <property type="component" value="Unassembled WGS sequence"/>
</dbReference>
<dbReference type="Gene3D" id="1.10.10.10">
    <property type="entry name" value="Winged helix-like DNA-binding domain superfamily/Winged helix DNA-binding domain"/>
    <property type="match status" value="1"/>
</dbReference>
<sequence length="341" mass="37149">MAHVAAQAQQADPLRALSRSLLQLAEQAQHAPPQDLLHQALQTLRGLVPFDSAWWGEVSAGESGAGGGAQDVQAAPRNWLHGSIGLARGFADEWNALAAADDFAQHSMRHLGEVIRERDLVGAPPEDPQVMAFAERHGLYHCMALTAELPHSGLLFFVSVYRTPKCSEFTDAETVLFGEFVLHLLQHWHYRLQRLQSDSPRRPWDSFALAQPTGELLFAGLRISQALRAAYPEWAGTRLPPAVVQALPGAPCNLALGKACRLRLERCGPLVALSIASRQHKQALAPRELSVAMLYAQGQSHKDIAATLGLTPATVRTYLRTAYAALGVRNKLELVAALRNA</sequence>
<dbReference type="PANTHER" id="PTHR43214">
    <property type="entry name" value="TWO-COMPONENT RESPONSE REGULATOR"/>
    <property type="match status" value="1"/>
</dbReference>
<dbReference type="SMART" id="SM00421">
    <property type="entry name" value="HTH_LUXR"/>
    <property type="match status" value="1"/>
</dbReference>
<accession>A0ABV8DCI8</accession>
<dbReference type="PRINTS" id="PR00038">
    <property type="entry name" value="HTHLUXR"/>
</dbReference>
<keyword evidence="1" id="KW-0238">DNA-binding</keyword>
<reference evidence="4" key="1">
    <citation type="journal article" date="2019" name="Int. J. Syst. Evol. Microbiol.">
        <title>The Global Catalogue of Microorganisms (GCM) 10K type strain sequencing project: providing services to taxonomists for standard genome sequencing and annotation.</title>
        <authorList>
            <consortium name="The Broad Institute Genomics Platform"/>
            <consortium name="The Broad Institute Genome Sequencing Center for Infectious Disease"/>
            <person name="Wu L."/>
            <person name="Ma J."/>
        </authorList>
    </citation>
    <scope>NUCLEOTIDE SEQUENCE [LARGE SCALE GENOMIC DNA]</scope>
    <source>
        <strain evidence="4">CCUG 2113</strain>
    </source>
</reference>
<keyword evidence="4" id="KW-1185">Reference proteome</keyword>
<name>A0ABV8DCI8_9BURK</name>
<dbReference type="PROSITE" id="PS50043">
    <property type="entry name" value="HTH_LUXR_2"/>
    <property type="match status" value="1"/>
</dbReference>
<evidence type="ECO:0000259" key="2">
    <source>
        <dbReference type="PROSITE" id="PS50043"/>
    </source>
</evidence>
<proteinExistence type="predicted"/>
<evidence type="ECO:0000313" key="3">
    <source>
        <dbReference type="EMBL" id="MFC3936258.1"/>
    </source>
</evidence>
<feature type="domain" description="HTH luxR-type" evidence="2">
    <location>
        <begin position="277"/>
        <end position="341"/>
    </location>
</feature>
<dbReference type="InterPro" id="IPR016032">
    <property type="entry name" value="Sig_transdc_resp-reg_C-effctor"/>
</dbReference>
<dbReference type="InterPro" id="IPR036388">
    <property type="entry name" value="WH-like_DNA-bd_sf"/>
</dbReference>
<evidence type="ECO:0000313" key="4">
    <source>
        <dbReference type="Proteomes" id="UP001595693"/>
    </source>
</evidence>
<evidence type="ECO:0000256" key="1">
    <source>
        <dbReference type="ARBA" id="ARBA00023125"/>
    </source>
</evidence>
<comment type="caution">
    <text evidence="3">The sequence shown here is derived from an EMBL/GenBank/DDBJ whole genome shotgun (WGS) entry which is preliminary data.</text>
</comment>